<reference evidence="2 3" key="1">
    <citation type="journal article" date="2015" name="Genome Biol. Evol.">
        <title>The genome of winter moth (Operophtera brumata) provides a genomic perspective on sexual dimorphism and phenology.</title>
        <authorList>
            <person name="Derks M.F."/>
            <person name="Smit S."/>
            <person name="Salis L."/>
            <person name="Schijlen E."/>
            <person name="Bossers A."/>
            <person name="Mateman C."/>
            <person name="Pijl A.S."/>
            <person name="de Ridder D."/>
            <person name="Groenen M.A."/>
            <person name="Visser M.E."/>
            <person name="Megens H.J."/>
        </authorList>
    </citation>
    <scope>NUCLEOTIDE SEQUENCE [LARGE SCALE GENOMIC DNA]</scope>
    <source>
        <strain evidence="2">WM2013NL</strain>
        <tissue evidence="2">Head and thorax</tissue>
    </source>
</reference>
<dbReference type="Gene3D" id="2.130.10.10">
    <property type="entry name" value="YVTN repeat-like/Quinoprotein amine dehydrogenase"/>
    <property type="match status" value="1"/>
</dbReference>
<dbReference type="Pfam" id="PF23726">
    <property type="entry name" value="Beta-prop_RSE1_2nd"/>
    <property type="match status" value="1"/>
</dbReference>
<dbReference type="Proteomes" id="UP000037510">
    <property type="component" value="Unassembled WGS sequence"/>
</dbReference>
<name>A0A0L7KVP1_OPEBR</name>
<dbReference type="InterPro" id="IPR050358">
    <property type="entry name" value="RSE1/DDB1/CFT1"/>
</dbReference>
<dbReference type="EMBL" id="JTDY01005166">
    <property type="protein sequence ID" value="KOB67303.1"/>
    <property type="molecule type" value="Genomic_DNA"/>
</dbReference>
<dbReference type="InterPro" id="IPR015943">
    <property type="entry name" value="WD40/YVTN_repeat-like_dom_sf"/>
</dbReference>
<evidence type="ECO:0000313" key="3">
    <source>
        <dbReference type="Proteomes" id="UP000037510"/>
    </source>
</evidence>
<dbReference type="PANTHER" id="PTHR10644">
    <property type="entry name" value="DNA REPAIR/RNA PROCESSING CPSF FAMILY"/>
    <property type="match status" value="1"/>
</dbReference>
<dbReference type="AlphaFoldDB" id="A0A0L7KVP1"/>
<proteinExistence type="predicted"/>
<evidence type="ECO:0000259" key="1">
    <source>
        <dbReference type="Pfam" id="PF23726"/>
    </source>
</evidence>
<accession>A0A0L7KVP1</accession>
<sequence>MAVNSLIYLNQSVPPYGGRLALSLRGGQLYVLTLLADSVREDPAAKKQRMEYDSINDCVASNVIEISDQDELEVYGSDIRTSTQLTSYVFEVCDSLLNVCPIGSVSMGEPQLGGPPTAGGEQRIELVACSGRGKNGALTVLQRSITPQLVLQTGQEINEVDNSGFQSGAPTVFAGNLGNNRFMVQVTSISIRLLKIGMERVVRVHGRPVPLRRLQLREGVKGEFTGKFDGKKMKGVNVKAEGFKPGTVYELNDEDELLRIYRKIRR</sequence>
<gene>
    <name evidence="2" type="ORF">OBRU01_19999</name>
</gene>
<evidence type="ECO:0000313" key="2">
    <source>
        <dbReference type="EMBL" id="KOB67303.1"/>
    </source>
</evidence>
<organism evidence="2 3">
    <name type="scientific">Operophtera brumata</name>
    <name type="common">Winter moth</name>
    <name type="synonym">Phalaena brumata</name>
    <dbReference type="NCBI Taxonomy" id="104452"/>
    <lineage>
        <taxon>Eukaryota</taxon>
        <taxon>Metazoa</taxon>
        <taxon>Ecdysozoa</taxon>
        <taxon>Arthropoda</taxon>
        <taxon>Hexapoda</taxon>
        <taxon>Insecta</taxon>
        <taxon>Pterygota</taxon>
        <taxon>Neoptera</taxon>
        <taxon>Endopterygota</taxon>
        <taxon>Lepidoptera</taxon>
        <taxon>Glossata</taxon>
        <taxon>Ditrysia</taxon>
        <taxon>Geometroidea</taxon>
        <taxon>Geometridae</taxon>
        <taxon>Larentiinae</taxon>
        <taxon>Operophtera</taxon>
    </lineage>
</organism>
<protein>
    <submittedName>
        <fullName evidence="2">Cleavage and polyadenylation specificity factor subunit 1</fullName>
    </submittedName>
</protein>
<keyword evidence="3" id="KW-1185">Reference proteome</keyword>
<feature type="domain" description="RSE1/DDB1/CPSF1 second beta-propeller" evidence="1">
    <location>
        <begin position="149"/>
        <end position="200"/>
    </location>
</feature>
<dbReference type="STRING" id="104452.A0A0L7KVP1"/>
<dbReference type="InterPro" id="IPR058543">
    <property type="entry name" value="Beta-prop_RSE1/DDB1/CPSF1_2nd"/>
</dbReference>
<comment type="caution">
    <text evidence="2">The sequence shown here is derived from an EMBL/GenBank/DDBJ whole genome shotgun (WGS) entry which is preliminary data.</text>
</comment>